<feature type="transmembrane region" description="Helical" evidence="10">
    <location>
        <begin position="364"/>
        <end position="384"/>
    </location>
</feature>
<dbReference type="PANTHER" id="PTHR43711">
    <property type="entry name" value="TWO-COMPONENT HISTIDINE KINASE"/>
    <property type="match status" value="1"/>
</dbReference>
<comment type="catalytic activity">
    <reaction evidence="1">
        <text>ATP + protein L-histidine = ADP + protein N-phospho-L-histidine.</text>
        <dbReference type="EC" id="2.7.13.3"/>
    </reaction>
</comment>
<dbReference type="PaxDb" id="226186-BT_1183"/>
<organism evidence="14 15">
    <name type="scientific">Bacteroides thetaiotaomicron (strain ATCC 29148 / DSM 2079 / JCM 5827 / CCUG 10774 / NCTC 10582 / VPI-5482 / E50)</name>
    <dbReference type="NCBI Taxonomy" id="226186"/>
    <lineage>
        <taxon>Bacteria</taxon>
        <taxon>Pseudomonadati</taxon>
        <taxon>Bacteroidota</taxon>
        <taxon>Bacteroidia</taxon>
        <taxon>Bacteroidales</taxon>
        <taxon>Bacteroidaceae</taxon>
        <taxon>Bacteroides</taxon>
    </lineage>
</organism>
<dbReference type="SMART" id="SM00448">
    <property type="entry name" value="REC"/>
    <property type="match status" value="1"/>
</dbReference>
<dbReference type="PROSITE" id="PS50110">
    <property type="entry name" value="RESPONSE_REGULATORY"/>
    <property type="match status" value="1"/>
</dbReference>
<sequence>MNETLILEIIFWSALFMVFYTYLGYGIVLYALVKLKELFVKPVKRVLPPDSDLPEVTLFITAFNEEDVVDEKMENSLALDYPADKLRIVWVTDGSDDGTNDRLQTRWNGKATVYFQPKRQGKTAAMTRGMTLVRTPLVVFTDANTMVNSEAIHEIVLAFQNPKVGCVAGEKRIAVQTKDGAAAGGEGIYWKYESTLKALDSRLYSAVGAAGELFAVRRELFEPMEPDTLLDDFILSLRIAMKGYTIAYCTNAYAIESGSADMGEEEKRKVRIAAGGLQSIWRLRPLLNPFHYGILSFQYTSHRVLRWSVTPFLLFALLPLNIVVLLLGESPLFYGTLLGLQILFYGMGYWGYYLSTRQIKNKVLFIPYYFLFMNVNVLKGIGYLKRKKEAAPGKKQNVPKNKNRESNILLSLHETESYKSNRTSMNRTLHEADNAQRILKLTADTMLLVDRNGICIDIDIHSNLWFLQEERLLGKNIFERMPEHTREKVYSTFQTVLREQRSISKNYKLELEDNTYYFKCIMYPYDDMVLCQYRDITQRSNVKRQLEQVNRNLREIQKVAQIGQWMYNTRDNVFHYMGYTGVLCEESSRSISLEKYQEFIVEEDRLSFTSWCRKNEEGLNEESISYRVRVAGEIYYMRLQAYLRDELPNGSCNIEGYIQNITDIQRRRNDINTLTHAINNAKESIFAAKEDGTLIFANRQFLHNHGIPESEEIGKLKIYEIAGDMNTQEDWHERCKDILHGGSRSFVAHHPSKVSKNILAYEGIMYNVTNDSGEESYWSFSHDISERLHYEAQIKRLNLIMDTTIDNLPAGIVVKEINNDFRYIYRNRESYNRNLCIGESIGKNDFDYYPPEVAEKKREEDTLVATTGRGLHWTTEGKDKNGNEIILDKRKIRVDGDELSSPIIVSIEWDITELEKIKRELQTSKEKAEMSDKLKSAFLANMSHEIRTPLNAIVGFSHLIAESENKEERKTFYEIVEANNERLLQLINEILDLSKIESGIIEFTSAPININSLCKEVHDAHVFRTPQGVQLIYEPSENGLVIETDKNRVFQVFSNLIGNAFKFTKAGSISYGYKLVGNQIVFHVTDTGTGIEPEKIGRVFERFAKLNNYAQGTGLGLSICKTIVERLGGEISVSSVVGQGTTFTFTLPYESEQSTENTKEEKRQEGNANENPTGTGSMKIDPASTETPAETSVKEDSEKTSGSTDDDSSGSISANASPSQRTILIAEDEDSNFDLLKAILGRKYRLIRARDGMEAVTSYDEAKPDLILMDIKMPNLDGLEATKIIRELSHTVPIIAQSAYAYQQDQIAAMDAGCSDFIAKPISQAKLKDMINKWLP</sequence>
<dbReference type="SMART" id="SM00387">
    <property type="entry name" value="HATPase_c"/>
    <property type="match status" value="1"/>
</dbReference>
<dbReference type="HOGENOM" id="CLU_000445_114_42_10"/>
<dbReference type="Pfam" id="PF13641">
    <property type="entry name" value="Glyco_tranf_2_3"/>
    <property type="match status" value="1"/>
</dbReference>
<dbReference type="EMBL" id="AE015928">
    <property type="protein sequence ID" value="AAO76290.1"/>
    <property type="molecule type" value="Genomic_DNA"/>
</dbReference>
<dbReference type="SUPFAM" id="SSF47384">
    <property type="entry name" value="Homodimeric domain of signal transducing histidine kinase"/>
    <property type="match status" value="1"/>
</dbReference>
<dbReference type="STRING" id="226186.BT_1183"/>
<dbReference type="CDD" id="cd17546">
    <property type="entry name" value="REC_hyHK_CKI1_RcsC-like"/>
    <property type="match status" value="1"/>
</dbReference>
<dbReference type="InterPro" id="IPR036097">
    <property type="entry name" value="HisK_dim/P_sf"/>
</dbReference>
<dbReference type="OrthoDB" id="9796457at2"/>
<dbReference type="FunFam" id="1.10.287.130:FF:000001">
    <property type="entry name" value="Two-component sensor histidine kinase"/>
    <property type="match status" value="1"/>
</dbReference>
<evidence type="ECO:0000313" key="14">
    <source>
        <dbReference type="EMBL" id="AAO76290.1"/>
    </source>
</evidence>
<dbReference type="PROSITE" id="PS50112">
    <property type="entry name" value="PAS"/>
    <property type="match status" value="1"/>
</dbReference>
<feature type="transmembrane region" description="Helical" evidence="10">
    <location>
        <begin position="332"/>
        <end position="352"/>
    </location>
</feature>
<evidence type="ECO:0000256" key="1">
    <source>
        <dbReference type="ARBA" id="ARBA00000085"/>
    </source>
</evidence>
<feature type="transmembrane region" description="Helical" evidence="10">
    <location>
        <begin position="6"/>
        <end position="33"/>
    </location>
</feature>
<dbReference type="InParanoid" id="Q8A8I4"/>
<feature type="transmembrane region" description="Helical" evidence="10">
    <location>
        <begin position="304"/>
        <end position="326"/>
    </location>
</feature>
<evidence type="ECO:0000259" key="13">
    <source>
        <dbReference type="PROSITE" id="PS50112"/>
    </source>
</evidence>
<evidence type="ECO:0000259" key="11">
    <source>
        <dbReference type="PROSITE" id="PS50109"/>
    </source>
</evidence>
<dbReference type="InterPro" id="IPR003661">
    <property type="entry name" value="HisK_dim/P_dom"/>
</dbReference>
<dbReference type="Gene3D" id="3.30.565.10">
    <property type="entry name" value="Histidine kinase-like ATPase, C-terminal domain"/>
    <property type="match status" value="1"/>
</dbReference>
<keyword evidence="6" id="KW-0902">Two-component regulatory system</keyword>
<proteinExistence type="predicted"/>
<feature type="compositionally biased region" description="Polar residues" evidence="9">
    <location>
        <begin position="1147"/>
        <end position="1156"/>
    </location>
</feature>
<dbReference type="EC" id="2.7.13.3" evidence="2"/>
<dbReference type="CAZy" id="GT2">
    <property type="family name" value="Glycosyltransferase Family 2"/>
</dbReference>
<evidence type="ECO:0000256" key="7">
    <source>
        <dbReference type="ARBA" id="ARBA00023136"/>
    </source>
</evidence>
<keyword evidence="10" id="KW-1133">Transmembrane helix</keyword>
<dbReference type="SMART" id="SM00388">
    <property type="entry name" value="HisKA"/>
    <property type="match status" value="1"/>
</dbReference>
<feature type="modified residue" description="4-aspartylphosphate" evidence="8">
    <location>
        <position position="1270"/>
    </location>
</feature>
<evidence type="ECO:0000259" key="12">
    <source>
        <dbReference type="PROSITE" id="PS50110"/>
    </source>
</evidence>
<dbReference type="PANTHER" id="PTHR43711:SF31">
    <property type="entry name" value="HISTIDINE KINASE"/>
    <property type="match status" value="1"/>
</dbReference>
<dbReference type="GO" id="GO:0000155">
    <property type="term" value="F:phosphorelay sensor kinase activity"/>
    <property type="evidence" value="ECO:0007669"/>
    <property type="project" value="InterPro"/>
</dbReference>
<dbReference type="SUPFAM" id="SSF53448">
    <property type="entry name" value="Nucleotide-diphospho-sugar transferases"/>
    <property type="match status" value="1"/>
</dbReference>
<name>Q8A8I4_BACTN</name>
<feature type="domain" description="Histidine kinase" evidence="11">
    <location>
        <begin position="941"/>
        <end position="1151"/>
    </location>
</feature>
<evidence type="ECO:0000256" key="6">
    <source>
        <dbReference type="ARBA" id="ARBA00023012"/>
    </source>
</evidence>
<dbReference type="Gene3D" id="3.90.550.10">
    <property type="entry name" value="Spore Coat Polysaccharide Biosynthesis Protein SpsA, Chain A"/>
    <property type="match status" value="1"/>
</dbReference>
<dbReference type="InterPro" id="IPR036890">
    <property type="entry name" value="HATPase_C_sf"/>
</dbReference>
<evidence type="ECO:0000256" key="9">
    <source>
        <dbReference type="SAM" id="MobiDB-lite"/>
    </source>
</evidence>
<dbReference type="SUPFAM" id="SSF55785">
    <property type="entry name" value="PYP-like sensor domain (PAS domain)"/>
    <property type="match status" value="3"/>
</dbReference>
<dbReference type="PROSITE" id="PS50109">
    <property type="entry name" value="HIS_KIN"/>
    <property type="match status" value="1"/>
</dbReference>
<dbReference type="InterPro" id="IPR035965">
    <property type="entry name" value="PAS-like_dom_sf"/>
</dbReference>
<feature type="compositionally biased region" description="Low complexity" evidence="9">
    <location>
        <begin position="1209"/>
        <end position="1218"/>
    </location>
</feature>
<dbReference type="InterPro" id="IPR050736">
    <property type="entry name" value="Sensor_HK_Regulatory"/>
</dbReference>
<dbReference type="Gene3D" id="3.30.450.20">
    <property type="entry name" value="PAS domain"/>
    <property type="match status" value="3"/>
</dbReference>
<dbReference type="InterPro" id="IPR011006">
    <property type="entry name" value="CheY-like_superfamily"/>
</dbReference>
<dbReference type="InterPro" id="IPR029044">
    <property type="entry name" value="Nucleotide-diphossugar_trans"/>
</dbReference>
<accession>Q8A8I4</accession>
<dbReference type="eggNOG" id="COG2205">
    <property type="taxonomic scope" value="Bacteria"/>
</dbReference>
<feature type="region of interest" description="Disordered" evidence="9">
    <location>
        <begin position="1147"/>
        <end position="1218"/>
    </location>
</feature>
<dbReference type="PRINTS" id="PR00344">
    <property type="entry name" value="BCTRLSENSOR"/>
</dbReference>
<dbReference type="CDD" id="cd06439">
    <property type="entry name" value="CESA_like_1"/>
    <property type="match status" value="1"/>
</dbReference>
<dbReference type="Proteomes" id="UP000001414">
    <property type="component" value="Chromosome"/>
</dbReference>
<evidence type="ECO:0000256" key="2">
    <source>
        <dbReference type="ARBA" id="ARBA00012438"/>
    </source>
</evidence>
<dbReference type="eggNOG" id="COG1215">
    <property type="taxonomic scope" value="Bacteria"/>
</dbReference>
<dbReference type="InterPro" id="IPR000014">
    <property type="entry name" value="PAS"/>
</dbReference>
<dbReference type="InterPro" id="IPR005467">
    <property type="entry name" value="His_kinase_dom"/>
</dbReference>
<dbReference type="Gene3D" id="3.40.50.2300">
    <property type="match status" value="1"/>
</dbReference>
<keyword evidence="4" id="KW-0808">Transferase</keyword>
<keyword evidence="5 14" id="KW-0418">Kinase</keyword>
<dbReference type="KEGG" id="bth:BT_1183"/>
<dbReference type="EnsemblBacteria" id="AAO76290">
    <property type="protein sequence ID" value="AAO76290"/>
    <property type="gene ID" value="BT_1183"/>
</dbReference>
<keyword evidence="3 8" id="KW-0597">Phosphoprotein</keyword>
<evidence type="ECO:0000256" key="4">
    <source>
        <dbReference type="ARBA" id="ARBA00022679"/>
    </source>
</evidence>
<keyword evidence="10" id="KW-0812">Transmembrane</keyword>
<evidence type="ECO:0000256" key="3">
    <source>
        <dbReference type="ARBA" id="ARBA00022553"/>
    </source>
</evidence>
<evidence type="ECO:0000256" key="10">
    <source>
        <dbReference type="SAM" id="Phobius"/>
    </source>
</evidence>
<keyword evidence="7 10" id="KW-0472">Membrane</keyword>
<dbReference type="PATRIC" id="fig|226186.12.peg.1206"/>
<reference evidence="14 15" key="2">
    <citation type="journal article" date="2009" name="Proc. Natl. Acad. Sci. U.S.A.">
        <title>Characterizing a model human gut microbiota composed of members of its two dominant bacterial phyla.</title>
        <authorList>
            <person name="Mahowald M.A."/>
            <person name="Rey F.E."/>
            <person name="Seedorf H."/>
            <person name="Turnbaugh P.J."/>
            <person name="Fulton R.S."/>
            <person name="Wollam A."/>
            <person name="Shah N."/>
            <person name="Wang C."/>
            <person name="Magrini V."/>
            <person name="Wilson R.K."/>
            <person name="Cantarel B.L."/>
            <person name="Coutinho P.M."/>
            <person name="Henrissat B."/>
            <person name="Crock L.W."/>
            <person name="Russell A."/>
            <person name="Verberkmoes N.C."/>
            <person name="Hettich R.L."/>
            <person name="Gordon J.I."/>
        </authorList>
    </citation>
    <scope>NUCLEOTIDE SEQUENCE [LARGE SCALE GENOMIC DNA]</scope>
    <source>
        <strain evidence="15">ATCC 29148 / DSM 2079 / JCM 5827 / CCUG 10774 / NCTC 10582 / VPI-5482 / E50</strain>
    </source>
</reference>
<evidence type="ECO:0000313" key="15">
    <source>
        <dbReference type="Proteomes" id="UP000001414"/>
    </source>
</evidence>
<dbReference type="eggNOG" id="COG0745">
    <property type="taxonomic scope" value="Bacteria"/>
</dbReference>
<dbReference type="Gene3D" id="1.10.287.130">
    <property type="match status" value="1"/>
</dbReference>
<gene>
    <name evidence="14" type="ordered locus">BT_1183</name>
</gene>
<dbReference type="Pfam" id="PF00512">
    <property type="entry name" value="HisKA"/>
    <property type="match status" value="1"/>
</dbReference>
<evidence type="ECO:0000256" key="5">
    <source>
        <dbReference type="ARBA" id="ARBA00022777"/>
    </source>
</evidence>
<dbReference type="CDD" id="cd00082">
    <property type="entry name" value="HisKA"/>
    <property type="match status" value="1"/>
</dbReference>
<dbReference type="InterPro" id="IPR003594">
    <property type="entry name" value="HATPase_dom"/>
</dbReference>
<dbReference type="Pfam" id="PF02518">
    <property type="entry name" value="HATPase_c"/>
    <property type="match status" value="1"/>
</dbReference>
<feature type="domain" description="PAS" evidence="13">
    <location>
        <begin position="670"/>
        <end position="721"/>
    </location>
</feature>
<dbReference type="SUPFAM" id="SSF52172">
    <property type="entry name" value="CheY-like"/>
    <property type="match status" value="1"/>
</dbReference>
<evidence type="ECO:0000256" key="8">
    <source>
        <dbReference type="PROSITE-ProRule" id="PRU00169"/>
    </source>
</evidence>
<dbReference type="InterPro" id="IPR001789">
    <property type="entry name" value="Sig_transdc_resp-reg_receiver"/>
</dbReference>
<dbReference type="SUPFAM" id="SSF55874">
    <property type="entry name" value="ATPase domain of HSP90 chaperone/DNA topoisomerase II/histidine kinase"/>
    <property type="match status" value="1"/>
</dbReference>
<dbReference type="FunFam" id="3.30.565.10:FF:000006">
    <property type="entry name" value="Sensor histidine kinase WalK"/>
    <property type="match status" value="1"/>
</dbReference>
<dbReference type="SMART" id="SM00091">
    <property type="entry name" value="PAS"/>
    <property type="match status" value="2"/>
</dbReference>
<dbReference type="InterPro" id="IPR004358">
    <property type="entry name" value="Sig_transdc_His_kin-like_C"/>
</dbReference>
<feature type="compositionally biased region" description="Polar residues" evidence="9">
    <location>
        <begin position="1166"/>
        <end position="1176"/>
    </location>
</feature>
<keyword evidence="15" id="KW-1185">Reference proteome</keyword>
<feature type="domain" description="Response regulatory" evidence="12">
    <location>
        <begin position="1222"/>
        <end position="1335"/>
    </location>
</feature>
<dbReference type="Pfam" id="PF00072">
    <property type="entry name" value="Response_reg"/>
    <property type="match status" value="1"/>
</dbReference>
<reference evidence="14 15" key="1">
    <citation type="journal article" date="2003" name="Science">
        <title>A genomic view of the human-Bacteroides thetaiotaomicron symbiosis.</title>
        <authorList>
            <person name="Xu J."/>
            <person name="Bjursell M.K."/>
            <person name="Himrod J."/>
            <person name="Deng S."/>
            <person name="Carmichael L.K."/>
            <person name="Chiang H.C."/>
            <person name="Hooper L.V."/>
            <person name="Gordon J.I."/>
        </authorList>
    </citation>
    <scope>NUCLEOTIDE SEQUENCE [LARGE SCALE GENOMIC DNA]</scope>
    <source>
        <strain evidence="15">ATCC 29148 / DSM 2079 / JCM 5827 / CCUG 10774 / NCTC 10582 / VPI-5482 / E50</strain>
    </source>
</reference>
<protein>
    <recommendedName>
        <fullName evidence="2">histidine kinase</fullName>
        <ecNumber evidence="2">2.7.13.3</ecNumber>
    </recommendedName>
</protein>